<dbReference type="InterPro" id="IPR029058">
    <property type="entry name" value="AB_hydrolase_fold"/>
</dbReference>
<dbReference type="PANTHER" id="PTHR43194:SF2">
    <property type="entry name" value="PEROXISOMAL MEMBRANE PROTEIN LPX1"/>
    <property type="match status" value="1"/>
</dbReference>
<reference evidence="2 3" key="1">
    <citation type="submission" date="2020-09" db="EMBL/GenBank/DDBJ databases">
        <authorList>
            <person name="Yoon J.-W."/>
        </authorList>
    </citation>
    <scope>NUCLEOTIDE SEQUENCE [LARGE SCALE GENOMIC DNA]</scope>
    <source>
        <strain evidence="2 3">KMU-140</strain>
    </source>
</reference>
<keyword evidence="2" id="KW-0378">Hydrolase</keyword>
<dbReference type="SUPFAM" id="SSF53474">
    <property type="entry name" value="alpha/beta-Hydrolases"/>
    <property type="match status" value="1"/>
</dbReference>
<keyword evidence="3" id="KW-1185">Reference proteome</keyword>
<dbReference type="InterPro" id="IPR050228">
    <property type="entry name" value="Carboxylesterase_BioH"/>
</dbReference>
<accession>A0ABR8KTK2</accession>
<dbReference type="PANTHER" id="PTHR43194">
    <property type="entry name" value="HYDROLASE ALPHA/BETA FOLD FAMILY"/>
    <property type="match status" value="1"/>
</dbReference>
<dbReference type="GO" id="GO:0016787">
    <property type="term" value="F:hydrolase activity"/>
    <property type="evidence" value="ECO:0007669"/>
    <property type="project" value="UniProtKB-KW"/>
</dbReference>
<gene>
    <name evidence="2" type="ORF">IB285_04775</name>
</gene>
<protein>
    <submittedName>
        <fullName evidence="2">Alpha/beta fold hydrolase</fullName>
    </submittedName>
</protein>
<feature type="domain" description="AB hydrolase-1" evidence="1">
    <location>
        <begin position="35"/>
        <end position="243"/>
    </location>
</feature>
<name>A0ABR8KTK2_9SPHN</name>
<dbReference type="Pfam" id="PF12697">
    <property type="entry name" value="Abhydrolase_6"/>
    <property type="match status" value="1"/>
</dbReference>
<evidence type="ECO:0000313" key="3">
    <source>
        <dbReference type="Proteomes" id="UP000635384"/>
    </source>
</evidence>
<dbReference type="Gene3D" id="3.40.50.1820">
    <property type="entry name" value="alpha/beta hydrolase"/>
    <property type="match status" value="1"/>
</dbReference>
<dbReference type="InterPro" id="IPR000073">
    <property type="entry name" value="AB_hydrolase_1"/>
</dbReference>
<dbReference type="Proteomes" id="UP000635384">
    <property type="component" value="Unassembled WGS sequence"/>
</dbReference>
<dbReference type="EMBL" id="JACXLC010000001">
    <property type="protein sequence ID" value="MBD2841571.1"/>
    <property type="molecule type" value="Genomic_DNA"/>
</dbReference>
<evidence type="ECO:0000313" key="2">
    <source>
        <dbReference type="EMBL" id="MBD2841571.1"/>
    </source>
</evidence>
<proteinExistence type="predicted"/>
<organism evidence="2 3">
    <name type="scientific">Erythrobacter rubeus</name>
    <dbReference type="NCBI Taxonomy" id="2760803"/>
    <lineage>
        <taxon>Bacteria</taxon>
        <taxon>Pseudomonadati</taxon>
        <taxon>Pseudomonadota</taxon>
        <taxon>Alphaproteobacteria</taxon>
        <taxon>Sphingomonadales</taxon>
        <taxon>Erythrobacteraceae</taxon>
        <taxon>Erythrobacter/Porphyrobacter group</taxon>
        <taxon>Erythrobacter</taxon>
    </lineage>
</organism>
<sequence>MGQSAGDRWTVTTDKFASFDGAELAVHRLGEGKPVVLLHGLFSSAEMNWIKWGHAEKLADAGFRAIMLDFRVHGESASPRDSDSYPPSVLIRDAAALIGHECLEDGGYDLVGFSLGARTAIHGCAAGVLNPRRLIACGMGVAGLTDWRRRSAFFKRVIDEFDSIERGDPAYLSRQFLKSQGVDRIAARLLLDAFEDLDPALLGDIQQPALVLNGEKDDDNGSAEELAGLLPNARYQEVPGGHLDSATKAELGDAIVSFLSQP</sequence>
<evidence type="ECO:0000259" key="1">
    <source>
        <dbReference type="Pfam" id="PF12697"/>
    </source>
</evidence>
<comment type="caution">
    <text evidence="2">The sequence shown here is derived from an EMBL/GenBank/DDBJ whole genome shotgun (WGS) entry which is preliminary data.</text>
</comment>